<gene>
    <name evidence="2" type="ORF">IV203_038454</name>
</gene>
<proteinExistence type="predicted"/>
<organism evidence="2 3">
    <name type="scientific">Nitzschia inconspicua</name>
    <dbReference type="NCBI Taxonomy" id="303405"/>
    <lineage>
        <taxon>Eukaryota</taxon>
        <taxon>Sar</taxon>
        <taxon>Stramenopiles</taxon>
        <taxon>Ochrophyta</taxon>
        <taxon>Bacillariophyta</taxon>
        <taxon>Bacillariophyceae</taxon>
        <taxon>Bacillariophycidae</taxon>
        <taxon>Bacillariales</taxon>
        <taxon>Bacillariaceae</taxon>
        <taxon>Nitzschia</taxon>
    </lineage>
</organism>
<dbReference type="AlphaFoldDB" id="A0A9K3LRG3"/>
<sequence length="102" mass="11196">MSMVEVHLITLSFLAFKIFWCASKVSVLNCADGLTFNALDIKVDTLSSAALRPGCTSIQWFTAKLNQWDAQSTSGKSQRLEIALLVLQLSPIMQTSFSLSPL</sequence>
<dbReference type="EMBL" id="JAGRRH010000009">
    <property type="protein sequence ID" value="KAG7365251.1"/>
    <property type="molecule type" value="Genomic_DNA"/>
</dbReference>
<reference evidence="2" key="1">
    <citation type="journal article" date="2021" name="Sci. Rep.">
        <title>Diploid genomic architecture of Nitzschia inconspicua, an elite biomass production diatom.</title>
        <authorList>
            <person name="Oliver A."/>
            <person name="Podell S."/>
            <person name="Pinowska A."/>
            <person name="Traller J.C."/>
            <person name="Smith S.R."/>
            <person name="McClure R."/>
            <person name="Beliaev A."/>
            <person name="Bohutskyi P."/>
            <person name="Hill E.A."/>
            <person name="Rabines A."/>
            <person name="Zheng H."/>
            <person name="Allen L.Z."/>
            <person name="Kuo A."/>
            <person name="Grigoriev I.V."/>
            <person name="Allen A.E."/>
            <person name="Hazlebeck D."/>
            <person name="Allen E.E."/>
        </authorList>
    </citation>
    <scope>NUCLEOTIDE SEQUENCE</scope>
    <source>
        <strain evidence="2">Hildebrandi</strain>
    </source>
</reference>
<keyword evidence="1" id="KW-0732">Signal</keyword>
<evidence type="ECO:0000256" key="1">
    <source>
        <dbReference type="SAM" id="SignalP"/>
    </source>
</evidence>
<comment type="caution">
    <text evidence="2">The sequence shown here is derived from an EMBL/GenBank/DDBJ whole genome shotgun (WGS) entry which is preliminary data.</text>
</comment>
<dbReference type="Proteomes" id="UP000693970">
    <property type="component" value="Unassembled WGS sequence"/>
</dbReference>
<name>A0A9K3LRG3_9STRA</name>
<evidence type="ECO:0000313" key="2">
    <source>
        <dbReference type="EMBL" id="KAG7365251.1"/>
    </source>
</evidence>
<protein>
    <submittedName>
        <fullName evidence="2">Uncharacterized protein</fullName>
    </submittedName>
</protein>
<reference evidence="2" key="2">
    <citation type="submission" date="2021-04" db="EMBL/GenBank/DDBJ databases">
        <authorList>
            <person name="Podell S."/>
        </authorList>
    </citation>
    <scope>NUCLEOTIDE SEQUENCE</scope>
    <source>
        <strain evidence="2">Hildebrandi</strain>
    </source>
</reference>
<evidence type="ECO:0000313" key="3">
    <source>
        <dbReference type="Proteomes" id="UP000693970"/>
    </source>
</evidence>
<keyword evidence="3" id="KW-1185">Reference proteome</keyword>
<accession>A0A9K3LRG3</accession>
<feature type="signal peptide" evidence="1">
    <location>
        <begin position="1"/>
        <end position="30"/>
    </location>
</feature>
<feature type="chain" id="PRO_5039917783" evidence="1">
    <location>
        <begin position="31"/>
        <end position="102"/>
    </location>
</feature>